<keyword evidence="3" id="KW-1185">Reference proteome</keyword>
<dbReference type="EMBL" id="CADEAL010000592">
    <property type="protein sequence ID" value="CAB1422564.1"/>
    <property type="molecule type" value="Genomic_DNA"/>
</dbReference>
<gene>
    <name evidence="2" type="ORF">PLEPLA_LOCUS10480</name>
</gene>
<protein>
    <submittedName>
        <fullName evidence="2">Uncharacterized protein</fullName>
    </submittedName>
</protein>
<sequence length="379" mass="41391">MAAEQQLEKCSHRLANRRRGEVTMFIWSSLLRRRDNNQVANCLALCVCRPVDGGGEGREREEGGEEGEESAVFSGRGFLCVGLMAPSRVRKKIFGKTLGYITWPRRVKGLRISNKQTCVSCAVSRLRAREREPGVHGAGTSSTAAHVPMLSPDTWTLSLSSFPPDHTTSSTQRREHGQEPLSLRWWRPTSGTWERLGSSPRGAGRTQPCRCCSKDGVAFERTHYRVSHSNEAFSAITFHLLSISHSIESGEEQWPGQTTGKAGPEVVSRQPGAVGVQRKTVGQRCKSRYVPRTLPGTAAVKAGTNAPVLSLPPLHTASDAEDRHSVAFPATLPLSVGLRGLFGGGCKERGQEEPHLAQGKDDSRAACRLHSLMLFSLPH</sequence>
<proteinExistence type="predicted"/>
<dbReference type="AlphaFoldDB" id="A0A9N7U2K9"/>
<dbReference type="Proteomes" id="UP001153269">
    <property type="component" value="Unassembled WGS sequence"/>
</dbReference>
<name>A0A9N7U2K9_PLEPL</name>
<organism evidence="2 3">
    <name type="scientific">Pleuronectes platessa</name>
    <name type="common">European plaice</name>
    <dbReference type="NCBI Taxonomy" id="8262"/>
    <lineage>
        <taxon>Eukaryota</taxon>
        <taxon>Metazoa</taxon>
        <taxon>Chordata</taxon>
        <taxon>Craniata</taxon>
        <taxon>Vertebrata</taxon>
        <taxon>Euteleostomi</taxon>
        <taxon>Actinopterygii</taxon>
        <taxon>Neopterygii</taxon>
        <taxon>Teleostei</taxon>
        <taxon>Neoteleostei</taxon>
        <taxon>Acanthomorphata</taxon>
        <taxon>Carangaria</taxon>
        <taxon>Pleuronectiformes</taxon>
        <taxon>Pleuronectoidei</taxon>
        <taxon>Pleuronectidae</taxon>
        <taxon>Pleuronectes</taxon>
    </lineage>
</organism>
<evidence type="ECO:0000256" key="1">
    <source>
        <dbReference type="SAM" id="MobiDB-lite"/>
    </source>
</evidence>
<accession>A0A9N7U2K9</accession>
<reference evidence="2" key="1">
    <citation type="submission" date="2020-03" db="EMBL/GenBank/DDBJ databases">
        <authorList>
            <person name="Weist P."/>
        </authorList>
    </citation>
    <scope>NUCLEOTIDE SEQUENCE</scope>
</reference>
<evidence type="ECO:0000313" key="2">
    <source>
        <dbReference type="EMBL" id="CAB1422564.1"/>
    </source>
</evidence>
<comment type="caution">
    <text evidence="2">The sequence shown here is derived from an EMBL/GenBank/DDBJ whole genome shotgun (WGS) entry which is preliminary data.</text>
</comment>
<evidence type="ECO:0000313" key="3">
    <source>
        <dbReference type="Proteomes" id="UP001153269"/>
    </source>
</evidence>
<feature type="compositionally biased region" description="Polar residues" evidence="1">
    <location>
        <begin position="158"/>
        <end position="171"/>
    </location>
</feature>
<feature type="region of interest" description="Disordered" evidence="1">
    <location>
        <begin position="158"/>
        <end position="180"/>
    </location>
</feature>
<feature type="region of interest" description="Disordered" evidence="1">
    <location>
        <begin position="251"/>
        <end position="273"/>
    </location>
</feature>